<keyword evidence="2" id="KW-0813">Transport</keyword>
<name>A0A6A5C3H5_NAEFO</name>
<dbReference type="RefSeq" id="XP_044565131.1">
    <property type="nucleotide sequence ID" value="XM_044704284.1"/>
</dbReference>
<keyword evidence="7 10" id="KW-1133">Transmembrane helix</keyword>
<dbReference type="OrthoDB" id="6500128at2759"/>
<evidence type="ECO:0000256" key="7">
    <source>
        <dbReference type="ARBA" id="ARBA00022989"/>
    </source>
</evidence>
<keyword evidence="3 10" id="KW-0812">Transmembrane</keyword>
<protein>
    <recommendedName>
        <fullName evidence="15">ABC transporter domain-containing protein</fullName>
    </recommendedName>
</protein>
<reference evidence="13 14" key="1">
    <citation type="journal article" date="2019" name="Sci. Rep.">
        <title>Nanopore sequencing improves the draft genome of the human pathogenic amoeba Naegleria fowleri.</title>
        <authorList>
            <person name="Liechti N."/>
            <person name="Schurch N."/>
            <person name="Bruggmann R."/>
            <person name="Wittwer M."/>
        </authorList>
    </citation>
    <scope>NUCLEOTIDE SEQUENCE [LARGE SCALE GENOMIC DNA]</scope>
    <source>
        <strain evidence="13 14">ATCC 30894</strain>
    </source>
</reference>
<gene>
    <name evidence="13" type="ORF">FDP41_013632</name>
</gene>
<dbReference type="Pfam" id="PF00005">
    <property type="entry name" value="ABC_tran"/>
    <property type="match status" value="1"/>
</dbReference>
<dbReference type="InterPro" id="IPR027417">
    <property type="entry name" value="P-loop_NTPase"/>
</dbReference>
<dbReference type="Gene3D" id="3.40.50.300">
    <property type="entry name" value="P-loop containing nucleotide triphosphate hydrolases"/>
    <property type="match status" value="1"/>
</dbReference>
<dbReference type="GO" id="GO:0005774">
    <property type="term" value="C:vacuolar membrane"/>
    <property type="evidence" value="ECO:0007669"/>
    <property type="project" value="UniProtKB-SubCell"/>
</dbReference>
<dbReference type="InterPro" id="IPR003593">
    <property type="entry name" value="AAA+_ATPase"/>
</dbReference>
<comment type="caution">
    <text evidence="13">The sequence shown here is derived from an EMBL/GenBank/DDBJ whole genome shotgun (WGS) entry which is preliminary data.</text>
</comment>
<dbReference type="Pfam" id="PF00664">
    <property type="entry name" value="ABC_membrane"/>
    <property type="match status" value="1"/>
</dbReference>
<dbReference type="VEuPathDB" id="AmoebaDB:NF0129170"/>
<dbReference type="SUPFAM" id="SSF90123">
    <property type="entry name" value="ABC transporter transmembrane region"/>
    <property type="match status" value="1"/>
</dbReference>
<dbReference type="PANTHER" id="PTHR24223">
    <property type="entry name" value="ATP-BINDING CASSETTE SUB-FAMILY C"/>
    <property type="match status" value="1"/>
</dbReference>
<dbReference type="PROSITE" id="PS50929">
    <property type="entry name" value="ABC_TM1F"/>
    <property type="match status" value="1"/>
</dbReference>
<dbReference type="AlphaFoldDB" id="A0A6A5C3H5"/>
<evidence type="ECO:0000259" key="11">
    <source>
        <dbReference type="PROSITE" id="PS50893"/>
    </source>
</evidence>
<feature type="domain" description="ABC transporter" evidence="11">
    <location>
        <begin position="266"/>
        <end position="503"/>
    </location>
</feature>
<keyword evidence="5" id="KW-0547">Nucleotide-binding</keyword>
<dbReference type="EMBL" id="VFQX01000019">
    <property type="protein sequence ID" value="KAF0980418.1"/>
    <property type="molecule type" value="Genomic_DNA"/>
</dbReference>
<evidence type="ECO:0000313" key="13">
    <source>
        <dbReference type="EMBL" id="KAF0980418.1"/>
    </source>
</evidence>
<dbReference type="VEuPathDB" id="AmoebaDB:FDP41_013632"/>
<dbReference type="GeneID" id="68120847"/>
<dbReference type="SMART" id="SM00382">
    <property type="entry name" value="AAA"/>
    <property type="match status" value="1"/>
</dbReference>
<evidence type="ECO:0008006" key="15">
    <source>
        <dbReference type="Google" id="ProtNLM"/>
    </source>
</evidence>
<keyword evidence="14" id="KW-1185">Reference proteome</keyword>
<feature type="transmembrane region" description="Helical" evidence="10">
    <location>
        <begin position="78"/>
        <end position="111"/>
    </location>
</feature>
<dbReference type="VEuPathDB" id="AmoebaDB:NF0020680"/>
<proteinExistence type="predicted"/>
<evidence type="ECO:0000256" key="6">
    <source>
        <dbReference type="ARBA" id="ARBA00022840"/>
    </source>
</evidence>
<comment type="subcellular location">
    <subcellularLocation>
        <location evidence="1">Vacuole membrane</location>
        <topology evidence="1">Multi-pass membrane protein</topology>
    </subcellularLocation>
</comment>
<dbReference type="GO" id="GO:0016887">
    <property type="term" value="F:ATP hydrolysis activity"/>
    <property type="evidence" value="ECO:0007669"/>
    <property type="project" value="InterPro"/>
</dbReference>
<accession>A0A6A5C3H5</accession>
<evidence type="ECO:0000256" key="5">
    <source>
        <dbReference type="ARBA" id="ARBA00022741"/>
    </source>
</evidence>
<dbReference type="PANTHER" id="PTHR24223:SF443">
    <property type="entry name" value="MULTIDRUG-RESISTANCE LIKE PROTEIN 1, ISOFORM I"/>
    <property type="match status" value="1"/>
</dbReference>
<keyword evidence="8 10" id="KW-0472">Membrane</keyword>
<dbReference type="InterPro" id="IPR011527">
    <property type="entry name" value="ABC1_TM_dom"/>
</dbReference>
<dbReference type="InterPro" id="IPR003439">
    <property type="entry name" value="ABC_transporter-like_ATP-bd"/>
</dbReference>
<evidence type="ECO:0000256" key="2">
    <source>
        <dbReference type="ARBA" id="ARBA00022448"/>
    </source>
</evidence>
<evidence type="ECO:0000256" key="9">
    <source>
        <dbReference type="SAM" id="MobiDB-lite"/>
    </source>
</evidence>
<dbReference type="Gene3D" id="1.20.1560.10">
    <property type="entry name" value="ABC transporter type 1, transmembrane domain"/>
    <property type="match status" value="1"/>
</dbReference>
<evidence type="ECO:0000256" key="1">
    <source>
        <dbReference type="ARBA" id="ARBA00004128"/>
    </source>
</evidence>
<dbReference type="Proteomes" id="UP000444721">
    <property type="component" value="Unassembled WGS sequence"/>
</dbReference>
<dbReference type="SUPFAM" id="SSF52540">
    <property type="entry name" value="P-loop containing nucleoside triphosphate hydrolases"/>
    <property type="match status" value="1"/>
</dbReference>
<evidence type="ECO:0000256" key="8">
    <source>
        <dbReference type="ARBA" id="ARBA00023136"/>
    </source>
</evidence>
<keyword evidence="6" id="KW-0067">ATP-binding</keyword>
<dbReference type="GO" id="GO:0140359">
    <property type="term" value="F:ABC-type transporter activity"/>
    <property type="evidence" value="ECO:0007669"/>
    <property type="project" value="InterPro"/>
</dbReference>
<feature type="domain" description="ABC transmembrane type-1" evidence="12">
    <location>
        <begin position="19"/>
        <end position="235"/>
    </location>
</feature>
<dbReference type="InterPro" id="IPR036640">
    <property type="entry name" value="ABC1_TM_sf"/>
</dbReference>
<feature type="transmembrane region" description="Helical" evidence="10">
    <location>
        <begin position="179"/>
        <end position="198"/>
    </location>
</feature>
<dbReference type="InterPro" id="IPR050173">
    <property type="entry name" value="ABC_transporter_C-like"/>
</dbReference>
<feature type="compositionally biased region" description="Acidic residues" evidence="9">
    <location>
        <begin position="527"/>
        <end position="540"/>
    </location>
</feature>
<feature type="region of interest" description="Disordered" evidence="9">
    <location>
        <begin position="519"/>
        <end position="555"/>
    </location>
</feature>
<dbReference type="PROSITE" id="PS50893">
    <property type="entry name" value="ABC_TRANSPORTER_2"/>
    <property type="match status" value="1"/>
</dbReference>
<dbReference type="GO" id="GO:0005524">
    <property type="term" value="F:ATP binding"/>
    <property type="evidence" value="ECO:0007669"/>
    <property type="project" value="UniProtKB-KW"/>
</dbReference>
<evidence type="ECO:0000313" key="14">
    <source>
        <dbReference type="Proteomes" id="UP000444721"/>
    </source>
</evidence>
<organism evidence="13 14">
    <name type="scientific">Naegleria fowleri</name>
    <name type="common">Brain eating amoeba</name>
    <dbReference type="NCBI Taxonomy" id="5763"/>
    <lineage>
        <taxon>Eukaryota</taxon>
        <taxon>Discoba</taxon>
        <taxon>Heterolobosea</taxon>
        <taxon>Tetramitia</taxon>
        <taxon>Eutetramitia</taxon>
        <taxon>Vahlkampfiidae</taxon>
        <taxon>Naegleria</taxon>
    </lineage>
</organism>
<evidence type="ECO:0000256" key="4">
    <source>
        <dbReference type="ARBA" id="ARBA00022737"/>
    </source>
</evidence>
<dbReference type="VEuPathDB" id="AmoebaDB:NfTy_027510"/>
<evidence type="ECO:0000259" key="12">
    <source>
        <dbReference type="PROSITE" id="PS50929"/>
    </source>
</evidence>
<sequence length="626" mass="72825">MLSKLVYYATRLWEYEYREKFSDFMRELILHKVSKITMHEKQERFNYGVLSTILDEDLSTISGAKYVLSESYSHIGYLLMSFFTMAYTVGFFASSCSFLFLLLSAPVYIYFIQKQERIRKENLEISDEKSSLLSQFIHAMKLIKVFAIENVFLSKFDKIEAKIRKNTHRNSWADFFIDSIYYLQSFMISSVCFFVYAYIEGKPITLGLALTVSSLSDYLRWPFYSLSSDLRHVSQMRVACRRIAHLLMCKEQEYHTEYTTDSGVLVDMQGVSTKWNVERLCTNKEDDSIIRNISLKIHEGEHIALIAKVGMGKSTLLYTILNETNITQGNIRIKKGLSIGFVSQNAWIRNGTIRDNVIFCSNKSHFNKEKYEQALWASDFAIDVEQMENKDEQIIGERGINLRGGQKIRLSLARALYHDCDLYLLDDIFSAVDIHTSSNIVERLFLNENSLLKKKSVLLVTHQLHLLERMDRTFVMNKGEIVQQGSYHELMDSENISETLRDLLSSTYNVQEETKSIFRTSQNLNNDTDDETDEEEEMSDNESPAIDSQTDEVKEDPKISQIIEFMMSLGKKSTIFLAVVITLGLIEQFAPVFKDYTLSYWTLDEQYEKHSLGFYLTMYNWEDFVK</sequence>
<evidence type="ECO:0000256" key="3">
    <source>
        <dbReference type="ARBA" id="ARBA00022692"/>
    </source>
</evidence>
<keyword evidence="4" id="KW-0677">Repeat</keyword>
<evidence type="ECO:0000256" key="10">
    <source>
        <dbReference type="SAM" id="Phobius"/>
    </source>
</evidence>